<dbReference type="EMBL" id="MRZV01000572">
    <property type="protein sequence ID" value="PIK47587.1"/>
    <property type="molecule type" value="Genomic_DNA"/>
</dbReference>
<evidence type="ECO:0000256" key="4">
    <source>
        <dbReference type="ARBA" id="ARBA00022989"/>
    </source>
</evidence>
<feature type="transmembrane region" description="Helical" evidence="9">
    <location>
        <begin position="406"/>
        <end position="438"/>
    </location>
</feature>
<reference evidence="11 12" key="1">
    <citation type="journal article" date="2017" name="PLoS Biol.">
        <title>The sea cucumber genome provides insights into morphological evolution and visceral regeneration.</title>
        <authorList>
            <person name="Zhang X."/>
            <person name="Sun L."/>
            <person name="Yuan J."/>
            <person name="Sun Y."/>
            <person name="Gao Y."/>
            <person name="Zhang L."/>
            <person name="Li S."/>
            <person name="Dai H."/>
            <person name="Hamel J.F."/>
            <person name="Liu C."/>
            <person name="Yu Y."/>
            <person name="Liu S."/>
            <person name="Lin W."/>
            <person name="Guo K."/>
            <person name="Jin S."/>
            <person name="Xu P."/>
            <person name="Storey K.B."/>
            <person name="Huan P."/>
            <person name="Zhang T."/>
            <person name="Zhou Y."/>
            <person name="Zhang J."/>
            <person name="Lin C."/>
            <person name="Li X."/>
            <person name="Xing L."/>
            <person name="Huo D."/>
            <person name="Sun M."/>
            <person name="Wang L."/>
            <person name="Mercier A."/>
            <person name="Li F."/>
            <person name="Yang H."/>
            <person name="Xiang J."/>
        </authorList>
    </citation>
    <scope>NUCLEOTIDE SEQUENCE [LARGE SCALE GENOMIC DNA]</scope>
    <source>
        <strain evidence="11">Shaxun</strain>
        <tissue evidence="11">Muscle</tissue>
    </source>
</reference>
<keyword evidence="6 9" id="KW-0472">Membrane</keyword>
<keyword evidence="5" id="KW-0297">G-protein coupled receptor</keyword>
<evidence type="ECO:0000256" key="9">
    <source>
        <dbReference type="SAM" id="Phobius"/>
    </source>
</evidence>
<dbReference type="Proteomes" id="UP000230750">
    <property type="component" value="Unassembled WGS sequence"/>
</dbReference>
<keyword evidence="3 9" id="KW-0812">Transmembrane</keyword>
<dbReference type="Pfam" id="PF00001">
    <property type="entry name" value="7tm_1"/>
    <property type="match status" value="1"/>
</dbReference>
<keyword evidence="2" id="KW-1003">Cell membrane</keyword>
<evidence type="ECO:0000256" key="3">
    <source>
        <dbReference type="ARBA" id="ARBA00022692"/>
    </source>
</evidence>
<evidence type="ECO:0000259" key="10">
    <source>
        <dbReference type="PROSITE" id="PS50262"/>
    </source>
</evidence>
<evidence type="ECO:0000256" key="7">
    <source>
        <dbReference type="ARBA" id="ARBA00023170"/>
    </source>
</evidence>
<keyword evidence="8" id="KW-0807">Transducer</keyword>
<name>A0A2G8KHW6_STIJA</name>
<dbReference type="PROSITE" id="PS50262">
    <property type="entry name" value="G_PROTEIN_RECEP_F1_2"/>
    <property type="match status" value="1"/>
</dbReference>
<dbReference type="GO" id="GO:0030425">
    <property type="term" value="C:dendrite"/>
    <property type="evidence" value="ECO:0007669"/>
    <property type="project" value="TreeGrafter"/>
</dbReference>
<evidence type="ECO:0000256" key="1">
    <source>
        <dbReference type="ARBA" id="ARBA00004651"/>
    </source>
</evidence>
<proteinExistence type="predicted"/>
<dbReference type="GO" id="GO:0030594">
    <property type="term" value="F:neurotransmitter receptor activity"/>
    <property type="evidence" value="ECO:0007669"/>
    <property type="project" value="TreeGrafter"/>
</dbReference>
<dbReference type="GO" id="GO:0007268">
    <property type="term" value="P:chemical synaptic transmission"/>
    <property type="evidence" value="ECO:0007669"/>
    <property type="project" value="TreeGrafter"/>
</dbReference>
<keyword evidence="12" id="KW-1185">Reference proteome</keyword>
<dbReference type="InterPro" id="IPR017452">
    <property type="entry name" value="GPCR_Rhodpsn_7TM"/>
</dbReference>
<dbReference type="GO" id="GO:0045202">
    <property type="term" value="C:synapse"/>
    <property type="evidence" value="ECO:0007669"/>
    <property type="project" value="GOC"/>
</dbReference>
<evidence type="ECO:0000256" key="5">
    <source>
        <dbReference type="ARBA" id="ARBA00023040"/>
    </source>
</evidence>
<gene>
    <name evidence="11" type="ORF">BSL78_15541</name>
</gene>
<dbReference type="InterPro" id="IPR000276">
    <property type="entry name" value="GPCR_Rhodpsn"/>
</dbReference>
<dbReference type="AlphaFoldDB" id="A0A2G8KHW6"/>
<dbReference type="SUPFAM" id="SSF81321">
    <property type="entry name" value="Family A G protein-coupled receptor-like"/>
    <property type="match status" value="1"/>
</dbReference>
<dbReference type="GO" id="GO:0007187">
    <property type="term" value="P:G protein-coupled receptor signaling pathway, coupled to cyclic nucleotide second messenger"/>
    <property type="evidence" value="ECO:0007669"/>
    <property type="project" value="TreeGrafter"/>
</dbReference>
<comment type="caution">
    <text evidence="11">The sequence shown here is derived from an EMBL/GenBank/DDBJ whole genome shotgun (WGS) entry which is preliminary data.</text>
</comment>
<organism evidence="11 12">
    <name type="scientific">Stichopus japonicus</name>
    <name type="common">Sea cucumber</name>
    <dbReference type="NCBI Taxonomy" id="307972"/>
    <lineage>
        <taxon>Eukaryota</taxon>
        <taxon>Metazoa</taxon>
        <taxon>Echinodermata</taxon>
        <taxon>Eleutherozoa</taxon>
        <taxon>Echinozoa</taxon>
        <taxon>Holothuroidea</taxon>
        <taxon>Aspidochirotacea</taxon>
        <taxon>Aspidochirotida</taxon>
        <taxon>Stichopodidae</taxon>
        <taxon>Apostichopus</taxon>
    </lineage>
</organism>
<feature type="transmembrane region" description="Helical" evidence="9">
    <location>
        <begin position="155"/>
        <end position="180"/>
    </location>
</feature>
<sequence length="470" mass="52049">MEVFNLSEWYPQDDLSNCSADMASTVQDLQLSKFQSTVLVISYLSLAAAVILGNSCVIVAYVKDAKVRALPFNVYIFALSITDLAVGIFNLPYHSLTVLWPGVEYANFYVSVGVLYVAYIIAITSVFLVVAMTVDRLRLISSPTKYSHKCNRGSNMRIISCVVLFSFLYCFGLLVIRALLRKEDSSCFKNLPYLVSMLIGNVFIPVSTLITLNLRLVWKLHSHFKEMRRSLKAADRKDEIRRGGSISGSVDGTTGVIPGKDQIGHNLQGRPKMEHVDKKSVSIGTKNAIAHSMDLGDVSESGQTQQRSVGRGGASFLGKPTQANKVLTTGSCIATAASHRPTWAQRDHGSVVTKKEKFPSSRKMAKHMVLFVYIYLCCWIPSHAYFLVKAVTGVPLYNPMDLLQHIFYIFLYVNSALNPFLYAAMGVRFRLALIGLFLKQSTKPDRRFLYADTTASNVTNSTTGPVSDAI</sequence>
<keyword evidence="4 9" id="KW-1133">Transmembrane helix</keyword>
<comment type="subcellular location">
    <subcellularLocation>
        <location evidence="1">Cell membrane</location>
        <topology evidence="1">Multi-pass membrane protein</topology>
    </subcellularLocation>
</comment>
<dbReference type="Gene3D" id="1.20.1070.10">
    <property type="entry name" value="Rhodopsin 7-helix transmembrane proteins"/>
    <property type="match status" value="2"/>
</dbReference>
<dbReference type="OrthoDB" id="10042731at2759"/>
<feature type="transmembrane region" description="Helical" evidence="9">
    <location>
        <begin position="192"/>
        <end position="218"/>
    </location>
</feature>
<dbReference type="GO" id="GO:0004993">
    <property type="term" value="F:G protein-coupled serotonin receptor activity"/>
    <property type="evidence" value="ECO:0007669"/>
    <property type="project" value="TreeGrafter"/>
</dbReference>
<feature type="domain" description="G-protein coupled receptors family 1 profile" evidence="10">
    <location>
        <begin position="53"/>
        <end position="422"/>
    </location>
</feature>
<accession>A0A2G8KHW6</accession>
<dbReference type="PRINTS" id="PR00237">
    <property type="entry name" value="GPCRRHODOPSN"/>
</dbReference>
<feature type="transmembrane region" description="Helical" evidence="9">
    <location>
        <begin position="368"/>
        <end position="386"/>
    </location>
</feature>
<dbReference type="PANTHER" id="PTHR24247">
    <property type="entry name" value="5-HYDROXYTRYPTAMINE RECEPTOR"/>
    <property type="match status" value="1"/>
</dbReference>
<evidence type="ECO:0000256" key="6">
    <source>
        <dbReference type="ARBA" id="ARBA00023136"/>
    </source>
</evidence>
<dbReference type="STRING" id="307972.A0A2G8KHW6"/>
<dbReference type="GO" id="GO:0005886">
    <property type="term" value="C:plasma membrane"/>
    <property type="evidence" value="ECO:0007669"/>
    <property type="project" value="UniProtKB-SubCell"/>
</dbReference>
<protein>
    <submittedName>
        <fullName evidence="11">Putative octopamine receptor oamb</fullName>
    </submittedName>
</protein>
<feature type="transmembrane region" description="Helical" evidence="9">
    <location>
        <begin position="113"/>
        <end position="134"/>
    </location>
</feature>
<evidence type="ECO:0000256" key="2">
    <source>
        <dbReference type="ARBA" id="ARBA00022475"/>
    </source>
</evidence>
<evidence type="ECO:0000313" key="12">
    <source>
        <dbReference type="Proteomes" id="UP000230750"/>
    </source>
</evidence>
<dbReference type="CDD" id="cd00637">
    <property type="entry name" value="7tm_classA_rhodopsin-like"/>
    <property type="match status" value="1"/>
</dbReference>
<keyword evidence="7 11" id="KW-0675">Receptor</keyword>
<evidence type="ECO:0000313" key="11">
    <source>
        <dbReference type="EMBL" id="PIK47587.1"/>
    </source>
</evidence>
<evidence type="ECO:0000256" key="8">
    <source>
        <dbReference type="ARBA" id="ARBA00023224"/>
    </source>
</evidence>
<feature type="transmembrane region" description="Helical" evidence="9">
    <location>
        <begin position="74"/>
        <end position="93"/>
    </location>
</feature>
<feature type="transmembrane region" description="Helical" evidence="9">
    <location>
        <begin position="40"/>
        <end position="62"/>
    </location>
</feature>